<keyword evidence="1" id="KW-0812">Transmembrane</keyword>
<evidence type="ECO:0000313" key="3">
    <source>
        <dbReference type="Proteomes" id="UP001642540"/>
    </source>
</evidence>
<feature type="transmembrane region" description="Helical" evidence="1">
    <location>
        <begin position="91"/>
        <end position="109"/>
    </location>
</feature>
<keyword evidence="1" id="KW-0472">Membrane</keyword>
<evidence type="ECO:0000313" key="2">
    <source>
        <dbReference type="EMBL" id="CAL8132129.1"/>
    </source>
</evidence>
<accession>A0ABP1RP56</accession>
<comment type="caution">
    <text evidence="2">The sequence shown here is derived from an EMBL/GenBank/DDBJ whole genome shotgun (WGS) entry which is preliminary data.</text>
</comment>
<evidence type="ECO:0008006" key="4">
    <source>
        <dbReference type="Google" id="ProtNLM"/>
    </source>
</evidence>
<keyword evidence="1" id="KW-1133">Transmembrane helix</keyword>
<dbReference type="Proteomes" id="UP001642540">
    <property type="component" value="Unassembled WGS sequence"/>
</dbReference>
<feature type="transmembrane region" description="Helical" evidence="1">
    <location>
        <begin position="147"/>
        <end position="168"/>
    </location>
</feature>
<keyword evidence="3" id="KW-1185">Reference proteome</keyword>
<proteinExistence type="predicted"/>
<reference evidence="2 3" key="1">
    <citation type="submission" date="2024-08" db="EMBL/GenBank/DDBJ databases">
        <authorList>
            <person name="Cucini C."/>
            <person name="Frati F."/>
        </authorList>
    </citation>
    <scope>NUCLEOTIDE SEQUENCE [LARGE SCALE GENOMIC DNA]</scope>
</reference>
<name>A0ABP1RP56_9HEXA</name>
<evidence type="ECO:0000256" key="1">
    <source>
        <dbReference type="SAM" id="Phobius"/>
    </source>
</evidence>
<dbReference type="EMBL" id="CAXLJM020000092">
    <property type="protein sequence ID" value="CAL8132129.1"/>
    <property type="molecule type" value="Genomic_DNA"/>
</dbReference>
<gene>
    <name evidence="2" type="ORF">ODALV1_LOCUS24484</name>
</gene>
<organism evidence="2 3">
    <name type="scientific">Orchesella dallaii</name>
    <dbReference type="NCBI Taxonomy" id="48710"/>
    <lineage>
        <taxon>Eukaryota</taxon>
        <taxon>Metazoa</taxon>
        <taxon>Ecdysozoa</taxon>
        <taxon>Arthropoda</taxon>
        <taxon>Hexapoda</taxon>
        <taxon>Collembola</taxon>
        <taxon>Entomobryomorpha</taxon>
        <taxon>Entomobryoidea</taxon>
        <taxon>Orchesellidae</taxon>
        <taxon>Orchesellinae</taxon>
        <taxon>Orchesella</taxon>
    </lineage>
</organism>
<feature type="transmembrane region" description="Helical" evidence="1">
    <location>
        <begin position="196"/>
        <end position="228"/>
    </location>
</feature>
<feature type="transmembrane region" description="Helical" evidence="1">
    <location>
        <begin position="291"/>
        <end position="312"/>
    </location>
</feature>
<sequence>MIPSKFKEYLPIYGNITKMNIQVHVRAHVYLCKLTKLTPFHWDSENGNVKAKKPGCEFGKWLVYAAQLTMAIHMLYEMVSNSNRVNGTENYYILVRVFFLVVMSGAYIYHHHVWSDTEGLSALFNGIVHNFDKLEIGNLKTKAVSGIFRFMMVSQLITTFGFAILTIACPDLPPFLSSLLPQTGTWYTFILRDVLIIIQVWVMTTILCHGFLIWCCVVLCNSTVYLGLKFLRMNNSKGCIRVYQNIQLITTYTNFQFQNSIQLSITIVSIAVTILSTSAAMKFHGMMPSSFLFAIIMSSVNALLVSTFNSMIQGKLNWMSKSLLHNWKRNQARSLGIWGQKTVKAMKDIRMQFGTGNFFEKSTCLVIMEFQIEQIVNVLLLTN</sequence>
<protein>
    <recommendedName>
        <fullName evidence="4">Odorant receptor</fullName>
    </recommendedName>
</protein>
<feature type="transmembrane region" description="Helical" evidence="1">
    <location>
        <begin position="263"/>
        <end position="285"/>
    </location>
</feature>
<feature type="transmembrane region" description="Helical" evidence="1">
    <location>
        <begin position="61"/>
        <end position="79"/>
    </location>
</feature>